<name>A0A4Q0RVY4_9BRAD</name>
<sequence length="79" mass="8695">MNEVEKTSFKAHIEATLQAVWDKAYGKLEIPHQPKDVFQTGGEHPKSLMSHLSLSLKEAKDTGIIENYHFGIASETGGA</sequence>
<organism evidence="1 2">
    <name type="scientific">Bradyrhizobium nanningense</name>
    <dbReference type="NCBI Taxonomy" id="1325118"/>
    <lineage>
        <taxon>Bacteria</taxon>
        <taxon>Pseudomonadati</taxon>
        <taxon>Pseudomonadota</taxon>
        <taxon>Alphaproteobacteria</taxon>
        <taxon>Hyphomicrobiales</taxon>
        <taxon>Nitrobacteraceae</taxon>
        <taxon>Bradyrhizobium</taxon>
    </lineage>
</organism>
<evidence type="ECO:0000313" key="1">
    <source>
        <dbReference type="EMBL" id="RXH24059.1"/>
    </source>
</evidence>
<comment type="caution">
    <text evidence="1">The sequence shown here is derived from an EMBL/GenBank/DDBJ whole genome shotgun (WGS) entry which is preliminary data.</text>
</comment>
<dbReference type="Proteomes" id="UP000289546">
    <property type="component" value="Unassembled WGS sequence"/>
</dbReference>
<protein>
    <submittedName>
        <fullName evidence="1">Uncharacterized protein</fullName>
    </submittedName>
</protein>
<evidence type="ECO:0000313" key="2">
    <source>
        <dbReference type="Proteomes" id="UP000289546"/>
    </source>
</evidence>
<keyword evidence="2" id="KW-1185">Reference proteome</keyword>
<dbReference type="AlphaFoldDB" id="A0A4Q0RVY4"/>
<accession>A0A4Q0RVY4</accession>
<proteinExistence type="predicted"/>
<dbReference type="EMBL" id="LBJQ01000089">
    <property type="protein sequence ID" value="RXH24059.1"/>
    <property type="molecule type" value="Genomic_DNA"/>
</dbReference>
<gene>
    <name evidence="1" type="ORF">XH99_28620</name>
</gene>
<reference evidence="1 2" key="1">
    <citation type="submission" date="2015-04" db="EMBL/GenBank/DDBJ databases">
        <title>Comparative genomics of rhizobia nodulating Arachis hypogaea in China.</title>
        <authorList>
            <person name="Li Y."/>
        </authorList>
    </citation>
    <scope>NUCLEOTIDE SEQUENCE [LARGE SCALE GENOMIC DNA]</scope>
    <source>
        <strain evidence="1 2">CCBAU 51757</strain>
    </source>
</reference>